<proteinExistence type="predicted"/>
<feature type="domain" description="AB hydrolase-1" evidence="2">
    <location>
        <begin position="29"/>
        <end position="280"/>
    </location>
</feature>
<dbReference type="Gene3D" id="3.40.50.1820">
    <property type="entry name" value="alpha/beta hydrolase"/>
    <property type="match status" value="1"/>
</dbReference>
<dbReference type="Proteomes" id="UP001501218">
    <property type="component" value="Unassembled WGS sequence"/>
</dbReference>
<evidence type="ECO:0000313" key="3">
    <source>
        <dbReference type="EMBL" id="GAA2332624.1"/>
    </source>
</evidence>
<accession>A0ABP5SJJ8</accession>
<evidence type="ECO:0000256" key="1">
    <source>
        <dbReference type="ARBA" id="ARBA00022801"/>
    </source>
</evidence>
<dbReference type="GO" id="GO:0016787">
    <property type="term" value="F:hydrolase activity"/>
    <property type="evidence" value="ECO:0007669"/>
    <property type="project" value="UniProtKB-KW"/>
</dbReference>
<name>A0ABP5SJJ8_9PSEU</name>
<dbReference type="InterPro" id="IPR050266">
    <property type="entry name" value="AB_hydrolase_sf"/>
</dbReference>
<dbReference type="InterPro" id="IPR000073">
    <property type="entry name" value="AB_hydrolase_1"/>
</dbReference>
<dbReference type="PANTHER" id="PTHR43798:SF31">
    <property type="entry name" value="AB HYDROLASE SUPERFAMILY PROTEIN YCLE"/>
    <property type="match status" value="1"/>
</dbReference>
<protein>
    <submittedName>
        <fullName evidence="3">Alpha/beta hydrolase</fullName>
    </submittedName>
</protein>
<dbReference type="PANTHER" id="PTHR43798">
    <property type="entry name" value="MONOACYLGLYCEROL LIPASE"/>
    <property type="match status" value="1"/>
</dbReference>
<reference evidence="4" key="1">
    <citation type="journal article" date="2019" name="Int. J. Syst. Evol. Microbiol.">
        <title>The Global Catalogue of Microorganisms (GCM) 10K type strain sequencing project: providing services to taxonomists for standard genome sequencing and annotation.</title>
        <authorList>
            <consortium name="The Broad Institute Genomics Platform"/>
            <consortium name="The Broad Institute Genome Sequencing Center for Infectious Disease"/>
            <person name="Wu L."/>
            <person name="Ma J."/>
        </authorList>
    </citation>
    <scope>NUCLEOTIDE SEQUENCE [LARGE SCALE GENOMIC DNA]</scope>
    <source>
        <strain evidence="4">JCM 16221</strain>
    </source>
</reference>
<comment type="caution">
    <text evidence="3">The sequence shown here is derived from an EMBL/GenBank/DDBJ whole genome shotgun (WGS) entry which is preliminary data.</text>
</comment>
<dbReference type="EMBL" id="BAAARA010000001">
    <property type="protein sequence ID" value="GAA2332624.1"/>
    <property type="molecule type" value="Genomic_DNA"/>
</dbReference>
<keyword evidence="1 3" id="KW-0378">Hydrolase</keyword>
<sequence length="291" mass="30892">MTGTHCTTGDGARLRIAESGPPDATITAVFVHGWTLAHRTWDDVVARLPDDVRTLRFDLRGQGESAPAEPGSANIERCADDLAELIAARVPSGRILLAGHSMGGMTIMALAERHPQLLSRVSGVALVATSAGDLREPGYLLPGPAAAVFNAGERVLRKRLARSGGRRLARGSGWLRPGIRWLLFGTRPNREHVAAAADWVAQCNPANMAAYRESLAEHERQAVLEGLAGIPAVILAGTADRLTPVSHAERIADALPEAELVLYPGAGHMVPMERADEVAHRIAGLLARVPG</sequence>
<organism evidence="3 4">
    <name type="scientific">Saccharopolyspora halophila</name>
    <dbReference type="NCBI Taxonomy" id="405551"/>
    <lineage>
        <taxon>Bacteria</taxon>
        <taxon>Bacillati</taxon>
        <taxon>Actinomycetota</taxon>
        <taxon>Actinomycetes</taxon>
        <taxon>Pseudonocardiales</taxon>
        <taxon>Pseudonocardiaceae</taxon>
        <taxon>Saccharopolyspora</taxon>
    </lineage>
</organism>
<dbReference type="InterPro" id="IPR029058">
    <property type="entry name" value="AB_hydrolase_fold"/>
</dbReference>
<evidence type="ECO:0000259" key="2">
    <source>
        <dbReference type="Pfam" id="PF12697"/>
    </source>
</evidence>
<keyword evidence="4" id="KW-1185">Reference proteome</keyword>
<dbReference type="Pfam" id="PF12697">
    <property type="entry name" value="Abhydrolase_6"/>
    <property type="match status" value="1"/>
</dbReference>
<gene>
    <name evidence="3" type="ORF">GCM10009854_04880</name>
</gene>
<dbReference type="SUPFAM" id="SSF53474">
    <property type="entry name" value="alpha/beta-Hydrolases"/>
    <property type="match status" value="1"/>
</dbReference>
<dbReference type="RefSeq" id="WP_344125976.1">
    <property type="nucleotide sequence ID" value="NZ_BAAARA010000001.1"/>
</dbReference>
<evidence type="ECO:0000313" key="4">
    <source>
        <dbReference type="Proteomes" id="UP001501218"/>
    </source>
</evidence>